<sequence>MKEIIIDINEDGDCSIEGKGFVGPECATFIGEIQECIGDTLTKTTKPEFRQREQSRGRDREINRG</sequence>
<dbReference type="AlphaFoldDB" id="A0A0F9BUF2"/>
<evidence type="ECO:0000313" key="2">
    <source>
        <dbReference type="EMBL" id="KKL25555.1"/>
    </source>
</evidence>
<name>A0A0F9BUF2_9ZZZZ</name>
<feature type="compositionally biased region" description="Basic and acidic residues" evidence="1">
    <location>
        <begin position="45"/>
        <end position="65"/>
    </location>
</feature>
<accession>A0A0F9BUF2</accession>
<comment type="caution">
    <text evidence="2">The sequence shown here is derived from an EMBL/GenBank/DDBJ whole genome shotgun (WGS) entry which is preliminary data.</text>
</comment>
<feature type="region of interest" description="Disordered" evidence="1">
    <location>
        <begin position="44"/>
        <end position="65"/>
    </location>
</feature>
<gene>
    <name evidence="2" type="ORF">LCGC14_2404100</name>
</gene>
<organism evidence="2">
    <name type="scientific">marine sediment metagenome</name>
    <dbReference type="NCBI Taxonomy" id="412755"/>
    <lineage>
        <taxon>unclassified sequences</taxon>
        <taxon>metagenomes</taxon>
        <taxon>ecological metagenomes</taxon>
    </lineage>
</organism>
<evidence type="ECO:0008006" key="3">
    <source>
        <dbReference type="Google" id="ProtNLM"/>
    </source>
</evidence>
<protein>
    <recommendedName>
        <fullName evidence="3">DUF2997 domain-containing protein</fullName>
    </recommendedName>
</protein>
<dbReference type="EMBL" id="LAZR01036170">
    <property type="protein sequence ID" value="KKL25555.1"/>
    <property type="molecule type" value="Genomic_DNA"/>
</dbReference>
<reference evidence="2" key="1">
    <citation type="journal article" date="2015" name="Nature">
        <title>Complex archaea that bridge the gap between prokaryotes and eukaryotes.</title>
        <authorList>
            <person name="Spang A."/>
            <person name="Saw J.H."/>
            <person name="Jorgensen S.L."/>
            <person name="Zaremba-Niedzwiedzka K."/>
            <person name="Martijn J."/>
            <person name="Lind A.E."/>
            <person name="van Eijk R."/>
            <person name="Schleper C."/>
            <person name="Guy L."/>
            <person name="Ettema T.J."/>
        </authorList>
    </citation>
    <scope>NUCLEOTIDE SEQUENCE</scope>
</reference>
<dbReference type="Pfam" id="PF11211">
    <property type="entry name" value="DUF2997"/>
    <property type="match status" value="1"/>
</dbReference>
<proteinExistence type="predicted"/>
<dbReference type="InterPro" id="IPR021375">
    <property type="entry name" value="DUF2997"/>
</dbReference>
<evidence type="ECO:0000256" key="1">
    <source>
        <dbReference type="SAM" id="MobiDB-lite"/>
    </source>
</evidence>